<dbReference type="Pfam" id="PF00300">
    <property type="entry name" value="His_Phos_1"/>
    <property type="match status" value="1"/>
</dbReference>
<dbReference type="PANTHER" id="PTHR48100">
    <property type="entry name" value="BROAD-SPECIFICITY PHOSPHATASE YOR283W-RELATED"/>
    <property type="match status" value="1"/>
</dbReference>
<dbReference type="Proteomes" id="UP000196594">
    <property type="component" value="Unassembled WGS sequence"/>
</dbReference>
<dbReference type="PIRSF" id="PIRSF000709">
    <property type="entry name" value="6PFK_2-Ptase"/>
    <property type="match status" value="1"/>
</dbReference>
<gene>
    <name evidence="1" type="ORF">CBM15_11660</name>
</gene>
<dbReference type="CDD" id="cd07067">
    <property type="entry name" value="HP_PGM_like"/>
    <property type="match status" value="1"/>
</dbReference>
<dbReference type="EMBL" id="NHNT01000007">
    <property type="protein sequence ID" value="OUZ38760.1"/>
    <property type="molecule type" value="Genomic_DNA"/>
</dbReference>
<comment type="caution">
    <text evidence="1">The sequence shown here is derived from an EMBL/GenBank/DDBJ whole genome shotgun (WGS) entry which is preliminary data.</text>
</comment>
<reference evidence="1 2" key="1">
    <citation type="journal article" date="2017" name="Int. J. Syst. Evol. Microbiol.">
        <title>Solibacillus kalamii sp. nov., isolated from a high-efficiency particulate arrestance filter system used in the International Space Station.</title>
        <authorList>
            <person name="Checinska Sielaff A."/>
            <person name="Kumar R.M."/>
            <person name="Pal D."/>
            <person name="Mayilraj S."/>
            <person name="Venkateswaran K."/>
        </authorList>
    </citation>
    <scope>NUCLEOTIDE SEQUENCE [LARGE SCALE GENOMIC DNA]</scope>
    <source>
        <strain evidence="1 2">ISSFR-015</strain>
    </source>
</reference>
<dbReference type="RefSeq" id="WP_087617645.1">
    <property type="nucleotide sequence ID" value="NZ_JAFBEY010000005.1"/>
</dbReference>
<dbReference type="InterPro" id="IPR050275">
    <property type="entry name" value="PGM_Phosphatase"/>
</dbReference>
<dbReference type="Gene3D" id="3.40.50.1240">
    <property type="entry name" value="Phosphoglycerate mutase-like"/>
    <property type="match status" value="1"/>
</dbReference>
<name>A0ABX3ZGE0_9BACL</name>
<evidence type="ECO:0000313" key="1">
    <source>
        <dbReference type="EMBL" id="OUZ38760.1"/>
    </source>
</evidence>
<protein>
    <submittedName>
        <fullName evidence="1">Fructose-2,6-bisphosphatase</fullName>
    </submittedName>
</protein>
<keyword evidence="2" id="KW-1185">Reference proteome</keyword>
<dbReference type="SMART" id="SM00855">
    <property type="entry name" value="PGAM"/>
    <property type="match status" value="1"/>
</dbReference>
<evidence type="ECO:0000313" key="2">
    <source>
        <dbReference type="Proteomes" id="UP000196594"/>
    </source>
</evidence>
<accession>A0ABX3ZGE0</accession>
<dbReference type="InterPro" id="IPR029033">
    <property type="entry name" value="His_PPase_superfam"/>
</dbReference>
<dbReference type="InterPro" id="IPR013078">
    <property type="entry name" value="His_Pase_superF_clade-1"/>
</dbReference>
<sequence>MSKIINYYRHGETVWNREGRLQGWLNSDLTTEGIEQAMSVKWNPQIVFSSDLNRAVQTAHLMFPNRTIHKSENLREIHLGHWQGSYIKDLQQDEQYRCYMNSPHLFVNTTQESFEEVIKRMLAFHEYLSQLPYRRIAVVSHGVAIACLFAGIHKQPYNQLWDYLLNGAACFSVEGDIQQLQSNIK</sequence>
<organism evidence="1 2">
    <name type="scientific">Solibacillus kalamii</name>
    <dbReference type="NCBI Taxonomy" id="1748298"/>
    <lineage>
        <taxon>Bacteria</taxon>
        <taxon>Bacillati</taxon>
        <taxon>Bacillota</taxon>
        <taxon>Bacilli</taxon>
        <taxon>Bacillales</taxon>
        <taxon>Caryophanaceae</taxon>
        <taxon>Solibacillus</taxon>
    </lineage>
</organism>
<dbReference type="SUPFAM" id="SSF53254">
    <property type="entry name" value="Phosphoglycerate mutase-like"/>
    <property type="match status" value="1"/>
</dbReference>
<proteinExistence type="predicted"/>
<dbReference type="PANTHER" id="PTHR48100:SF1">
    <property type="entry name" value="HISTIDINE PHOSPHATASE FAMILY PROTEIN-RELATED"/>
    <property type="match status" value="1"/>
</dbReference>